<dbReference type="OrthoDB" id="9779457at2"/>
<evidence type="ECO:0000256" key="3">
    <source>
        <dbReference type="ARBA" id="ARBA00023004"/>
    </source>
</evidence>
<dbReference type="Pfam" id="PF13247">
    <property type="entry name" value="Fer4_11"/>
    <property type="match status" value="1"/>
</dbReference>
<name>A0A4Q1KFR4_9SPHN</name>
<dbReference type="EMBL" id="SBKP01000008">
    <property type="protein sequence ID" value="RXR28533.1"/>
    <property type="molecule type" value="Genomic_DNA"/>
</dbReference>
<evidence type="ECO:0000259" key="5">
    <source>
        <dbReference type="Pfam" id="PF13247"/>
    </source>
</evidence>
<dbReference type="Proteomes" id="UP000290958">
    <property type="component" value="Unassembled WGS sequence"/>
</dbReference>
<dbReference type="PANTHER" id="PTHR43177">
    <property type="entry name" value="PROTEIN NRFC"/>
    <property type="match status" value="1"/>
</dbReference>
<dbReference type="Gene3D" id="2.60.40.10">
    <property type="entry name" value="Immunoglobulins"/>
    <property type="match status" value="1"/>
</dbReference>
<accession>A0A4Q1KFR4</accession>
<dbReference type="GO" id="GO:0046872">
    <property type="term" value="F:metal ion binding"/>
    <property type="evidence" value="ECO:0007669"/>
    <property type="project" value="UniProtKB-KW"/>
</dbReference>
<dbReference type="Gene3D" id="3.30.70.20">
    <property type="match status" value="2"/>
</dbReference>
<comment type="caution">
    <text evidence="6">The sequence shown here is derived from an EMBL/GenBank/DDBJ whole genome shotgun (WGS) entry which is preliminary data.</text>
</comment>
<dbReference type="InterPro" id="IPR013783">
    <property type="entry name" value="Ig-like_fold"/>
</dbReference>
<dbReference type="GO" id="GO:0051539">
    <property type="term" value="F:4 iron, 4 sulfur cluster binding"/>
    <property type="evidence" value="ECO:0007669"/>
    <property type="project" value="UniProtKB-KW"/>
</dbReference>
<dbReference type="InterPro" id="IPR050954">
    <property type="entry name" value="ET_IronSulfur_Cluster-Binding"/>
</dbReference>
<keyword evidence="1" id="KW-0004">4Fe-4S</keyword>
<keyword evidence="4" id="KW-0411">Iron-sulfur</keyword>
<protein>
    <submittedName>
        <fullName evidence="6">Oxidoreductase</fullName>
    </submittedName>
</protein>
<proteinExistence type="predicted"/>
<dbReference type="InterPro" id="IPR017896">
    <property type="entry name" value="4Fe4S_Fe-S-bd"/>
</dbReference>
<keyword evidence="3" id="KW-0408">Iron</keyword>
<dbReference type="RefSeq" id="WP_129404279.1">
    <property type="nucleotide sequence ID" value="NZ_SBKP01000008.1"/>
</dbReference>
<dbReference type="CDD" id="cd10552">
    <property type="entry name" value="TH_beta_N"/>
    <property type="match status" value="1"/>
</dbReference>
<evidence type="ECO:0000256" key="4">
    <source>
        <dbReference type="ARBA" id="ARBA00023014"/>
    </source>
</evidence>
<feature type="domain" description="4Fe-4S ferredoxin-type" evidence="5">
    <location>
        <begin position="62"/>
        <end position="154"/>
    </location>
</feature>
<dbReference type="SUPFAM" id="SSF49478">
    <property type="entry name" value="Cna protein B-type domain"/>
    <property type="match status" value="1"/>
</dbReference>
<dbReference type="AlphaFoldDB" id="A0A4Q1KFR4"/>
<reference evidence="7" key="1">
    <citation type="submission" date="2019-01" db="EMBL/GenBank/DDBJ databases">
        <title>Cytophagaceae bacterium strain CAR-16.</title>
        <authorList>
            <person name="Chen W.-M."/>
        </authorList>
    </citation>
    <scope>NUCLEOTIDE SEQUENCE [LARGE SCALE GENOMIC DNA]</scope>
    <source>
        <strain evidence="7">CHR27</strain>
    </source>
</reference>
<dbReference type="SUPFAM" id="SSF54862">
    <property type="entry name" value="4Fe-4S ferredoxins"/>
    <property type="match status" value="1"/>
</dbReference>
<keyword evidence="2" id="KW-0479">Metal-binding</keyword>
<sequence>MKKWNLIVDVEKCENCYNCFVATKDEHVGNDFPGYAAPQPEHGHEWIRLNTFERGEMPMAEANFMPTMCNHCDEPACMKLAQNGAVQKRPDGIVIIDPVRSKGQRAIVDACPYGAIFWNEELEIPQAWIFDAHLLDQGWTKPRAEQVCPTGAISSAKISDEDMAERVAQENLRVLKPELGTKPRIYYKNLHLTDSLFVGGTVVDSKTDDCVEGAEIRLLKGEAEIATTRSDCFGEFRVDGLPPDDAAYRLELSQGDRVTTHECRTSGSLYLGIIRL</sequence>
<organism evidence="6 7">
    <name type="scientific">Sphingobium fluviale</name>
    <dbReference type="NCBI Taxonomy" id="2506423"/>
    <lineage>
        <taxon>Bacteria</taxon>
        <taxon>Pseudomonadati</taxon>
        <taxon>Pseudomonadota</taxon>
        <taxon>Alphaproteobacteria</taxon>
        <taxon>Sphingomonadales</taxon>
        <taxon>Sphingomonadaceae</taxon>
        <taxon>Sphingobium</taxon>
    </lineage>
</organism>
<evidence type="ECO:0000313" key="6">
    <source>
        <dbReference type="EMBL" id="RXR28533.1"/>
    </source>
</evidence>
<evidence type="ECO:0000313" key="7">
    <source>
        <dbReference type="Proteomes" id="UP000290958"/>
    </source>
</evidence>
<evidence type="ECO:0000256" key="1">
    <source>
        <dbReference type="ARBA" id="ARBA00022485"/>
    </source>
</evidence>
<keyword evidence="7" id="KW-1185">Reference proteome</keyword>
<dbReference type="PANTHER" id="PTHR43177:SF3">
    <property type="entry name" value="PROTEIN NRFC HOMOLOG"/>
    <property type="match status" value="1"/>
</dbReference>
<evidence type="ECO:0000256" key="2">
    <source>
        <dbReference type="ARBA" id="ARBA00022723"/>
    </source>
</evidence>
<gene>
    <name evidence="6" type="ORF">EQG66_09045</name>
</gene>